<name>A0ABZ0LMU2_9ACTN</name>
<reference evidence="1 2" key="1">
    <citation type="submission" date="2023-10" db="EMBL/GenBank/DDBJ databases">
        <title>The genome sequence of Streptomyces sp. HUAS YS2.</title>
        <authorList>
            <person name="Mo P."/>
        </authorList>
    </citation>
    <scope>NUCLEOTIDE SEQUENCE [LARGE SCALE GENOMIC DNA]</scope>
    <source>
        <strain evidence="1 2">HUAS YS2</strain>
    </source>
</reference>
<dbReference type="RefSeq" id="WP_318100369.1">
    <property type="nucleotide sequence ID" value="NZ_CP137573.1"/>
</dbReference>
<evidence type="ECO:0000313" key="2">
    <source>
        <dbReference type="Proteomes" id="UP001301731"/>
    </source>
</evidence>
<dbReference type="PANTHER" id="PTHR38479:SF2">
    <property type="entry name" value="WINGED HELIX DNA-BINDING DOMAIN-CONTAINING PROTEIN"/>
    <property type="match status" value="1"/>
</dbReference>
<sequence length="386" mass="42451">MRAVRWPDVEGKGNAHVPESERDRRVRYLRAWAQAIGGGVREDDAAAVVRRVFAVQAQDATAARLGIRARSRAVDGEAVRVAYEDDRSIVRGWFMRGTLHTVPAPDVRWLLRLLGPRLLRAGERRYRELELDEALRERADDLLKRAVTTHGPLTRAELTERLAPLGVPPTGQAAFHLIRHAALRGILVHGPERAEGEYAGEATFVLLDDWLLDDWLPDAGAAFPEDAAAELARRYLKAYAPADAADFAAWAGLPAGVARTAWRALADAGASAEYAGLTVPARRATQDADETDTPDVRLLPAYDNYFTGYRTRELSVPAAHEKRVWPGGGVLRPTVTVDGLAVATWSRQVTKEAADVRVEPFAPLSREVRDGLAEETAAVSRFLRPE</sequence>
<gene>
    <name evidence="1" type="ORF">R2D22_01460</name>
</gene>
<accession>A0ABZ0LMU2</accession>
<dbReference type="Pfam" id="PF06224">
    <property type="entry name" value="AlkZ-like"/>
    <property type="match status" value="1"/>
</dbReference>
<dbReference type="Proteomes" id="UP001301731">
    <property type="component" value="Chromosome"/>
</dbReference>
<dbReference type="EMBL" id="CP137573">
    <property type="protein sequence ID" value="WOX20129.1"/>
    <property type="molecule type" value="Genomic_DNA"/>
</dbReference>
<dbReference type="PANTHER" id="PTHR38479">
    <property type="entry name" value="LMO0824 PROTEIN"/>
    <property type="match status" value="1"/>
</dbReference>
<organism evidence="1 2">
    <name type="scientific">Streptomyces solicathayae</name>
    <dbReference type="NCBI Taxonomy" id="3081768"/>
    <lineage>
        <taxon>Bacteria</taxon>
        <taxon>Bacillati</taxon>
        <taxon>Actinomycetota</taxon>
        <taxon>Actinomycetes</taxon>
        <taxon>Kitasatosporales</taxon>
        <taxon>Streptomycetaceae</taxon>
        <taxon>Streptomyces</taxon>
    </lineage>
</organism>
<proteinExistence type="predicted"/>
<keyword evidence="2" id="KW-1185">Reference proteome</keyword>
<evidence type="ECO:0000313" key="1">
    <source>
        <dbReference type="EMBL" id="WOX20129.1"/>
    </source>
</evidence>
<dbReference type="InterPro" id="IPR009351">
    <property type="entry name" value="AlkZ-like"/>
</dbReference>
<protein>
    <submittedName>
        <fullName evidence="1">Crosslink repair DNA glycosylase YcaQ family protein</fullName>
    </submittedName>
</protein>